<dbReference type="InterPro" id="IPR043729">
    <property type="entry name" value="DUF5672"/>
</dbReference>
<dbReference type="RefSeq" id="WP_190886528.1">
    <property type="nucleotide sequence ID" value="NZ_JACWZY010000005.1"/>
</dbReference>
<protein>
    <recommendedName>
        <fullName evidence="1">DUF5672 domain-containing protein</fullName>
    </recommendedName>
</protein>
<dbReference type="EMBL" id="JACWZY010000005">
    <property type="protein sequence ID" value="MBD2700673.1"/>
    <property type="molecule type" value="Genomic_DNA"/>
</dbReference>
<dbReference type="AlphaFoldDB" id="A0A926XUI6"/>
<dbReference type="Pfam" id="PF18922">
    <property type="entry name" value="DUF5672"/>
    <property type="match status" value="1"/>
</dbReference>
<proteinExistence type="predicted"/>
<evidence type="ECO:0000313" key="3">
    <source>
        <dbReference type="Proteomes" id="UP000598820"/>
    </source>
</evidence>
<accession>A0A926XUI6</accession>
<comment type="caution">
    <text evidence="2">The sequence shown here is derived from an EMBL/GenBank/DDBJ whole genome shotgun (WGS) entry which is preliminary data.</text>
</comment>
<name>A0A926XUI6_9BACT</name>
<sequence>MSKKIVVVIPLYKSKISFFEKKSFIQCLIVLKNYDICIVYPNSLDITFYKFHLKNASVSYSEKHFDDYYFRDINGYNNLMLSVNFYQQFIDYSFLLLYQLDAYIFKDNLKEWCNKSYAFIGAPIHDDILTIIEQKYLSDFETGIKKSISFMNGGFSLRHIQNTINLLQIKEQRIQLLLNKNWPEDMIITLLLGEDNNNLPSKCEAANFAFEAHPRDAYKTNLKQLPTGCHGWYRNDFGIHDNMFWFKHIIPVYYYKIQFLNQFQHIFMKYAKRLNRFVNYLRFSNN</sequence>
<reference evidence="2" key="1">
    <citation type="submission" date="2020-09" db="EMBL/GenBank/DDBJ databases">
        <authorList>
            <person name="Kim M.K."/>
        </authorList>
    </citation>
    <scope>NUCLEOTIDE SEQUENCE</scope>
    <source>
        <strain evidence="2">BT702</strain>
    </source>
</reference>
<organism evidence="2 3">
    <name type="scientific">Spirosoma profusum</name>
    <dbReference type="NCBI Taxonomy" id="2771354"/>
    <lineage>
        <taxon>Bacteria</taxon>
        <taxon>Pseudomonadati</taxon>
        <taxon>Bacteroidota</taxon>
        <taxon>Cytophagia</taxon>
        <taxon>Cytophagales</taxon>
        <taxon>Cytophagaceae</taxon>
        <taxon>Spirosoma</taxon>
    </lineage>
</organism>
<evidence type="ECO:0000313" key="2">
    <source>
        <dbReference type="EMBL" id="MBD2700673.1"/>
    </source>
</evidence>
<feature type="domain" description="DUF5672" evidence="1">
    <location>
        <begin position="63"/>
        <end position="230"/>
    </location>
</feature>
<gene>
    <name evidence="2" type="ORF">IC229_08500</name>
</gene>
<dbReference type="Proteomes" id="UP000598820">
    <property type="component" value="Unassembled WGS sequence"/>
</dbReference>
<evidence type="ECO:0000259" key="1">
    <source>
        <dbReference type="Pfam" id="PF18922"/>
    </source>
</evidence>
<keyword evidence="3" id="KW-1185">Reference proteome</keyword>